<keyword evidence="2" id="KW-1185">Reference proteome</keyword>
<name>A0A6I1GE02_9BIFI</name>
<accession>A0A6I1GE02</accession>
<comment type="caution">
    <text evidence="1">The sequence shown here is derived from an EMBL/GenBank/DDBJ whole genome shotgun (WGS) entry which is preliminary data.</text>
</comment>
<organism evidence="1 2">
    <name type="scientific">Bifidobacterium leontopitheci</name>
    <dbReference type="NCBI Taxonomy" id="2650774"/>
    <lineage>
        <taxon>Bacteria</taxon>
        <taxon>Bacillati</taxon>
        <taxon>Actinomycetota</taxon>
        <taxon>Actinomycetes</taxon>
        <taxon>Bifidobacteriales</taxon>
        <taxon>Bifidobacteriaceae</taxon>
        <taxon>Bifidobacterium</taxon>
    </lineage>
</organism>
<dbReference type="Proteomes" id="UP000441772">
    <property type="component" value="Unassembled WGS sequence"/>
</dbReference>
<gene>
    <name evidence="1" type="ORF">F7D09_1656</name>
</gene>
<sequence length="38" mass="4295">MKVVSRGVVYHVTDVSRPAQQSGTWFEQPTATFLMLAR</sequence>
<dbReference type="AlphaFoldDB" id="A0A6I1GE02"/>
<proteinExistence type="predicted"/>
<reference evidence="1 2" key="1">
    <citation type="submission" date="2019-09" db="EMBL/GenBank/DDBJ databases">
        <title>Characterization of the phylogenetic diversity of two novel species belonging to the genus Bifidobacterium: Bifidobacterium cebidarum sp. nov. and Bifidobacterium leontopitheci sp. nov.</title>
        <authorList>
            <person name="Lugli G.A."/>
            <person name="Duranti S."/>
            <person name="Milani C."/>
            <person name="Turroni F."/>
            <person name="Ventura M."/>
        </authorList>
    </citation>
    <scope>NUCLEOTIDE SEQUENCE [LARGE SCALE GENOMIC DNA]</scope>
    <source>
        <strain evidence="1 2">LMG 31471</strain>
    </source>
</reference>
<dbReference type="EMBL" id="WBVT01000029">
    <property type="protein sequence ID" value="KAB7789864.1"/>
    <property type="molecule type" value="Genomic_DNA"/>
</dbReference>
<evidence type="ECO:0000313" key="2">
    <source>
        <dbReference type="Proteomes" id="UP000441772"/>
    </source>
</evidence>
<evidence type="ECO:0000313" key="1">
    <source>
        <dbReference type="EMBL" id="KAB7789864.1"/>
    </source>
</evidence>
<protein>
    <submittedName>
        <fullName evidence="1">Uncharacterized protein</fullName>
    </submittedName>
</protein>